<dbReference type="AlphaFoldDB" id="A0AAJ0DIL3"/>
<reference evidence="1" key="1">
    <citation type="submission" date="2023-04" db="EMBL/GenBank/DDBJ databases">
        <title>Black Yeasts Isolated from many extreme environments.</title>
        <authorList>
            <person name="Coleine C."/>
            <person name="Stajich J.E."/>
            <person name="Selbmann L."/>
        </authorList>
    </citation>
    <scope>NUCLEOTIDE SEQUENCE</scope>
    <source>
        <strain evidence="1">CCFEE 5312</strain>
    </source>
</reference>
<name>A0AAJ0DIL3_9PEZI</name>
<dbReference type="EMBL" id="JAWDJX010000010">
    <property type="protein sequence ID" value="KAK3054798.1"/>
    <property type="molecule type" value="Genomic_DNA"/>
</dbReference>
<evidence type="ECO:0000313" key="2">
    <source>
        <dbReference type="Proteomes" id="UP001271007"/>
    </source>
</evidence>
<comment type="caution">
    <text evidence="1">The sequence shown here is derived from an EMBL/GenBank/DDBJ whole genome shotgun (WGS) entry which is preliminary data.</text>
</comment>
<keyword evidence="2" id="KW-1185">Reference proteome</keyword>
<organism evidence="1 2">
    <name type="scientific">Extremus antarcticus</name>
    <dbReference type="NCBI Taxonomy" id="702011"/>
    <lineage>
        <taxon>Eukaryota</taxon>
        <taxon>Fungi</taxon>
        <taxon>Dikarya</taxon>
        <taxon>Ascomycota</taxon>
        <taxon>Pezizomycotina</taxon>
        <taxon>Dothideomycetes</taxon>
        <taxon>Dothideomycetidae</taxon>
        <taxon>Mycosphaerellales</taxon>
        <taxon>Extremaceae</taxon>
        <taxon>Extremus</taxon>
    </lineage>
</organism>
<proteinExistence type="predicted"/>
<accession>A0AAJ0DIL3</accession>
<gene>
    <name evidence="1" type="ORF">LTR09_003956</name>
</gene>
<evidence type="ECO:0000313" key="1">
    <source>
        <dbReference type="EMBL" id="KAK3054798.1"/>
    </source>
</evidence>
<protein>
    <submittedName>
        <fullName evidence="1">Uncharacterized protein</fullName>
    </submittedName>
</protein>
<sequence>MNEGMVAGKYQLASHARFLVVSFDRSYRTSESFNMGLAGAPAGTVKWECEGYLNPWNDLINRALLACSKFADRTTMDRFGIGGGHVVVSAEKRKMIV</sequence>
<dbReference type="Proteomes" id="UP001271007">
    <property type="component" value="Unassembled WGS sequence"/>
</dbReference>